<sequence>MLRTLAKSVRQYKWPSIFSAVCVLIEAAAETLIPFYMATMIDQGINAGRLSVIYQMGWLLLTLAAISLTAGVSASWISSYASAGFSKNLRQDMFYHVQDFAFADIDKFSTSSLITRMTTDVTNMQLAYQVLIRTAFRAPAVLIFSVIMAYTVNAEMATIFVVIIPILAVALWWIIKTAQPLFRQVFQAYDELNRVVSENLHGIRVVKTFDRETTEDQKFDRASTGIYNVFTKAMKLISLNAPLMQFVISVSMMLLFWFGARLIVFHGLTTGQLVSLFSYSLSILFSLMMFSMIFNQLTIADAAAERIVAVLKTTPSIQNDAADLKTVDNGAVVFDHVGFAYDGNPDHEVLHDINLTIQSGQFIGIIGATGAGKSSLVELIPRLYDVTEGTVSVAGHNVKDYDLTVLRNNVAMVLQGNTLFSGTIADNLRWGNPKATDEQIKHAAELAQADGFITTFPEQYNTELEQNANNVSGGQKQRIGIAQALLKSPQILIMDDSTSAVDTQTEASIRQALATKIPHTTKIIISQRVAAVQDADLIVMMENGTISQVGTHAQLMAANPAYQQLVQSQQYHEEGGQSIDTESSTKA</sequence>
<dbReference type="PANTHER" id="PTHR43394:SF1">
    <property type="entry name" value="ATP-BINDING CASSETTE SUB-FAMILY B MEMBER 10, MITOCHONDRIAL"/>
    <property type="match status" value="1"/>
</dbReference>
<dbReference type="GO" id="GO:0015421">
    <property type="term" value="F:ABC-type oligopeptide transporter activity"/>
    <property type="evidence" value="ECO:0007669"/>
    <property type="project" value="TreeGrafter"/>
</dbReference>
<reference evidence="13 14" key="1">
    <citation type="journal article" date="2018" name="Int. J. Syst. Evol. Microbiol.">
        <title>Lactobacillus bambusae sp. nov., isolated from a traditional fermented Ma-bamboo shoots of Taiwan.</title>
        <authorList>
            <person name="Wang L.-T."/>
        </authorList>
    </citation>
    <scope>NUCLEOTIDE SEQUENCE [LARGE SCALE GENOMIC DNA]</scope>
    <source>
        <strain evidence="13 14">BS-W1</strain>
    </source>
</reference>
<dbReference type="Gene3D" id="1.20.1560.10">
    <property type="entry name" value="ABC transporter type 1, transmembrane domain"/>
    <property type="match status" value="1"/>
</dbReference>
<feature type="domain" description="ABC transporter" evidence="11">
    <location>
        <begin position="332"/>
        <end position="568"/>
    </location>
</feature>
<dbReference type="EMBL" id="QCXQ01000002">
    <property type="protein sequence ID" value="PWG00238.1"/>
    <property type="molecule type" value="Genomic_DNA"/>
</dbReference>
<evidence type="ECO:0000256" key="5">
    <source>
        <dbReference type="ARBA" id="ARBA00022741"/>
    </source>
</evidence>
<feature type="transmembrane region" description="Helical" evidence="10">
    <location>
        <begin position="126"/>
        <end position="150"/>
    </location>
</feature>
<dbReference type="FunFam" id="3.40.50.300:FF:000221">
    <property type="entry name" value="Multidrug ABC transporter ATP-binding protein"/>
    <property type="match status" value="1"/>
</dbReference>
<keyword evidence="8 10" id="KW-0472">Membrane</keyword>
<dbReference type="CDD" id="cd18548">
    <property type="entry name" value="ABC_6TM_Tm287_like"/>
    <property type="match status" value="1"/>
</dbReference>
<name>A0A2V1N0H0_9LACO</name>
<dbReference type="AlphaFoldDB" id="A0A2V1N0H0"/>
<keyword evidence="14" id="KW-1185">Reference proteome</keyword>
<dbReference type="PROSITE" id="PS00211">
    <property type="entry name" value="ABC_TRANSPORTER_1"/>
    <property type="match status" value="1"/>
</dbReference>
<evidence type="ECO:0000256" key="6">
    <source>
        <dbReference type="ARBA" id="ARBA00022840"/>
    </source>
</evidence>
<dbReference type="Pfam" id="PF00005">
    <property type="entry name" value="ABC_tran"/>
    <property type="match status" value="1"/>
</dbReference>
<organism evidence="13 14">
    <name type="scientific">Levilactobacillus bambusae</name>
    <dbReference type="NCBI Taxonomy" id="2024736"/>
    <lineage>
        <taxon>Bacteria</taxon>
        <taxon>Bacillati</taxon>
        <taxon>Bacillota</taxon>
        <taxon>Bacilli</taxon>
        <taxon>Lactobacillales</taxon>
        <taxon>Lactobacillaceae</taxon>
        <taxon>Levilactobacillus</taxon>
    </lineage>
</organism>
<dbReference type="RefSeq" id="WP_109250185.1">
    <property type="nucleotide sequence ID" value="NZ_QCXQ01000002.1"/>
</dbReference>
<comment type="subcellular location">
    <subcellularLocation>
        <location evidence="1">Cell membrane</location>
        <topology evidence="1">Multi-pass membrane protein</topology>
    </subcellularLocation>
</comment>
<comment type="caution">
    <text evidence="13">The sequence shown here is derived from an EMBL/GenBank/DDBJ whole genome shotgun (WGS) entry which is preliminary data.</text>
</comment>
<dbReference type="InterPro" id="IPR027417">
    <property type="entry name" value="P-loop_NTPase"/>
</dbReference>
<keyword evidence="4 10" id="KW-0812">Transmembrane</keyword>
<dbReference type="InterPro" id="IPR011527">
    <property type="entry name" value="ABC1_TM_dom"/>
</dbReference>
<dbReference type="Pfam" id="PF00664">
    <property type="entry name" value="ABC_membrane"/>
    <property type="match status" value="1"/>
</dbReference>
<evidence type="ECO:0000259" key="11">
    <source>
        <dbReference type="PROSITE" id="PS50893"/>
    </source>
</evidence>
<feature type="region of interest" description="Disordered" evidence="9">
    <location>
        <begin position="568"/>
        <end position="587"/>
    </location>
</feature>
<dbReference type="InterPro" id="IPR017871">
    <property type="entry name" value="ABC_transporter-like_CS"/>
</dbReference>
<evidence type="ECO:0000256" key="4">
    <source>
        <dbReference type="ARBA" id="ARBA00022692"/>
    </source>
</evidence>
<dbReference type="PANTHER" id="PTHR43394">
    <property type="entry name" value="ATP-DEPENDENT PERMEASE MDL1, MITOCHONDRIAL"/>
    <property type="match status" value="1"/>
</dbReference>
<dbReference type="GO" id="GO:0005886">
    <property type="term" value="C:plasma membrane"/>
    <property type="evidence" value="ECO:0007669"/>
    <property type="project" value="UniProtKB-SubCell"/>
</dbReference>
<evidence type="ECO:0000256" key="10">
    <source>
        <dbReference type="SAM" id="Phobius"/>
    </source>
</evidence>
<keyword evidence="3" id="KW-1003">Cell membrane</keyword>
<dbReference type="GO" id="GO:0005524">
    <property type="term" value="F:ATP binding"/>
    <property type="evidence" value="ECO:0007669"/>
    <property type="project" value="UniProtKB-KW"/>
</dbReference>
<dbReference type="InterPro" id="IPR039421">
    <property type="entry name" value="Type_1_exporter"/>
</dbReference>
<dbReference type="SUPFAM" id="SSF90123">
    <property type="entry name" value="ABC transporter transmembrane region"/>
    <property type="match status" value="1"/>
</dbReference>
<feature type="transmembrane region" description="Helical" evidence="10">
    <location>
        <begin position="243"/>
        <end position="264"/>
    </location>
</feature>
<keyword evidence="6" id="KW-0067">ATP-binding</keyword>
<dbReference type="PROSITE" id="PS50929">
    <property type="entry name" value="ABC_TM1F"/>
    <property type="match status" value="1"/>
</dbReference>
<keyword evidence="7 10" id="KW-1133">Transmembrane helix</keyword>
<keyword evidence="2" id="KW-0813">Transport</keyword>
<dbReference type="GO" id="GO:0016887">
    <property type="term" value="F:ATP hydrolysis activity"/>
    <property type="evidence" value="ECO:0007669"/>
    <property type="project" value="InterPro"/>
</dbReference>
<accession>A0A2V1N0H0</accession>
<keyword evidence="5" id="KW-0547">Nucleotide-binding</keyword>
<dbReference type="SMART" id="SM00382">
    <property type="entry name" value="AAA"/>
    <property type="match status" value="1"/>
</dbReference>
<dbReference type="PROSITE" id="PS50893">
    <property type="entry name" value="ABC_TRANSPORTER_2"/>
    <property type="match status" value="1"/>
</dbReference>
<evidence type="ECO:0000256" key="1">
    <source>
        <dbReference type="ARBA" id="ARBA00004651"/>
    </source>
</evidence>
<evidence type="ECO:0000256" key="7">
    <source>
        <dbReference type="ARBA" id="ARBA00022989"/>
    </source>
</evidence>
<evidence type="ECO:0008006" key="15">
    <source>
        <dbReference type="Google" id="ProtNLM"/>
    </source>
</evidence>
<dbReference type="InterPro" id="IPR003593">
    <property type="entry name" value="AAA+_ATPase"/>
</dbReference>
<dbReference type="InterPro" id="IPR036640">
    <property type="entry name" value="ABC1_TM_sf"/>
</dbReference>
<evidence type="ECO:0000256" key="3">
    <source>
        <dbReference type="ARBA" id="ARBA00022475"/>
    </source>
</evidence>
<protein>
    <recommendedName>
        <fullName evidence="15">ABC transporter</fullName>
    </recommendedName>
</protein>
<dbReference type="Proteomes" id="UP000245080">
    <property type="component" value="Unassembled WGS sequence"/>
</dbReference>
<feature type="domain" description="ABC transmembrane type-1" evidence="12">
    <location>
        <begin position="17"/>
        <end position="298"/>
    </location>
</feature>
<evidence type="ECO:0000259" key="12">
    <source>
        <dbReference type="PROSITE" id="PS50929"/>
    </source>
</evidence>
<evidence type="ECO:0000256" key="9">
    <source>
        <dbReference type="SAM" id="MobiDB-lite"/>
    </source>
</evidence>
<gene>
    <name evidence="13" type="ORF">DCM90_04700</name>
</gene>
<proteinExistence type="predicted"/>
<evidence type="ECO:0000313" key="14">
    <source>
        <dbReference type="Proteomes" id="UP000245080"/>
    </source>
</evidence>
<evidence type="ECO:0000256" key="2">
    <source>
        <dbReference type="ARBA" id="ARBA00022448"/>
    </source>
</evidence>
<feature type="transmembrane region" description="Helical" evidence="10">
    <location>
        <begin position="53"/>
        <end position="77"/>
    </location>
</feature>
<feature type="transmembrane region" description="Helical" evidence="10">
    <location>
        <begin position="276"/>
        <end position="294"/>
    </location>
</feature>
<dbReference type="InterPro" id="IPR003439">
    <property type="entry name" value="ABC_transporter-like_ATP-bd"/>
</dbReference>
<feature type="compositionally biased region" description="Polar residues" evidence="9">
    <location>
        <begin position="578"/>
        <end position="587"/>
    </location>
</feature>
<evidence type="ECO:0000256" key="8">
    <source>
        <dbReference type="ARBA" id="ARBA00023136"/>
    </source>
</evidence>
<evidence type="ECO:0000313" key="13">
    <source>
        <dbReference type="EMBL" id="PWG00238.1"/>
    </source>
</evidence>
<dbReference type="SUPFAM" id="SSF52540">
    <property type="entry name" value="P-loop containing nucleoside triphosphate hydrolases"/>
    <property type="match status" value="1"/>
</dbReference>
<dbReference type="Gene3D" id="3.40.50.300">
    <property type="entry name" value="P-loop containing nucleotide triphosphate hydrolases"/>
    <property type="match status" value="1"/>
</dbReference>
<feature type="transmembrane region" description="Helical" evidence="10">
    <location>
        <begin position="156"/>
        <end position="175"/>
    </location>
</feature>
<dbReference type="OrthoDB" id="9770415at2"/>